<dbReference type="InterPro" id="IPR018466">
    <property type="entry name" value="Kre9/Knh1-like_N"/>
</dbReference>
<proteinExistence type="predicted"/>
<feature type="domain" description="Yeast cell wall synthesis Kre9/Knh1-like N-terminal" evidence="4">
    <location>
        <begin position="22"/>
        <end position="114"/>
    </location>
</feature>
<comment type="caution">
    <text evidence="5">The sequence shown here is derived from an EMBL/GenBank/DDBJ whole genome shotgun (WGS) entry which is preliminary data.</text>
</comment>
<dbReference type="Proteomes" id="UP001148786">
    <property type="component" value="Unassembled WGS sequence"/>
</dbReference>
<dbReference type="Pfam" id="PF10342">
    <property type="entry name" value="Kre9_KNH"/>
    <property type="match status" value="1"/>
</dbReference>
<protein>
    <recommendedName>
        <fullName evidence="4">Yeast cell wall synthesis Kre9/Knh1-like N-terminal domain-containing protein</fullName>
    </recommendedName>
</protein>
<feature type="chain" id="PRO_5040782259" description="Yeast cell wall synthesis Kre9/Knh1-like N-terminal domain-containing protein" evidence="3">
    <location>
        <begin position="17"/>
        <end position="185"/>
    </location>
</feature>
<name>A0A9W8TGU4_9AGAR</name>
<evidence type="ECO:0000313" key="6">
    <source>
        <dbReference type="Proteomes" id="UP001148786"/>
    </source>
</evidence>
<dbReference type="PANTHER" id="PTHR35185:SF1">
    <property type="entry name" value="UPF0619 GPI-ANCHORED MEMBRANE PROTEIN C1322.10"/>
    <property type="match status" value="1"/>
</dbReference>
<feature type="transmembrane region" description="Helical" evidence="2">
    <location>
        <begin position="164"/>
        <end position="184"/>
    </location>
</feature>
<accession>A0A9W8TGU4</accession>
<dbReference type="InterPro" id="IPR052479">
    <property type="entry name" value="GPI-anchor_Adhesion_Reg"/>
</dbReference>
<keyword evidence="6" id="KW-1185">Reference proteome</keyword>
<organism evidence="5 6">
    <name type="scientific">Agrocybe chaxingu</name>
    <dbReference type="NCBI Taxonomy" id="84603"/>
    <lineage>
        <taxon>Eukaryota</taxon>
        <taxon>Fungi</taxon>
        <taxon>Dikarya</taxon>
        <taxon>Basidiomycota</taxon>
        <taxon>Agaricomycotina</taxon>
        <taxon>Agaricomycetes</taxon>
        <taxon>Agaricomycetidae</taxon>
        <taxon>Agaricales</taxon>
        <taxon>Agaricineae</taxon>
        <taxon>Strophariaceae</taxon>
        <taxon>Agrocybe</taxon>
    </lineage>
</organism>
<evidence type="ECO:0000256" key="1">
    <source>
        <dbReference type="ARBA" id="ARBA00022729"/>
    </source>
</evidence>
<sequence length="185" mass="19196">MHAVFLLLACVSSAFAYSVIVPNASQGWTNQGAQTLTWQRVESDRLNFTALLTNQRVQGYEPQVLSALVDGTLGTVNLNPPSGGWPTGSGFRLNLVQDANNLNAILAQSPEFTIAPASTTSVRTTAATTNTIGIPPTTTTTTAASDPTTSDTITLPTTGTGGALASYSANTGFLVLFSLLGFILA</sequence>
<keyword evidence="2" id="KW-0812">Transmembrane</keyword>
<keyword evidence="1 3" id="KW-0732">Signal</keyword>
<keyword evidence="2" id="KW-0472">Membrane</keyword>
<keyword evidence="2" id="KW-1133">Transmembrane helix</keyword>
<dbReference type="AlphaFoldDB" id="A0A9W8TGU4"/>
<evidence type="ECO:0000313" key="5">
    <source>
        <dbReference type="EMBL" id="KAJ3518080.1"/>
    </source>
</evidence>
<evidence type="ECO:0000256" key="2">
    <source>
        <dbReference type="SAM" id="Phobius"/>
    </source>
</evidence>
<dbReference type="OrthoDB" id="5316007at2759"/>
<evidence type="ECO:0000259" key="4">
    <source>
        <dbReference type="Pfam" id="PF10342"/>
    </source>
</evidence>
<reference evidence="5" key="1">
    <citation type="submission" date="2022-07" db="EMBL/GenBank/DDBJ databases">
        <title>Genome Sequence of Agrocybe chaxingu.</title>
        <authorList>
            <person name="Buettner E."/>
        </authorList>
    </citation>
    <scope>NUCLEOTIDE SEQUENCE</scope>
    <source>
        <strain evidence="5">MP-N11</strain>
    </source>
</reference>
<dbReference type="EMBL" id="JANKHO010000003">
    <property type="protein sequence ID" value="KAJ3518080.1"/>
    <property type="molecule type" value="Genomic_DNA"/>
</dbReference>
<feature type="signal peptide" evidence="3">
    <location>
        <begin position="1"/>
        <end position="16"/>
    </location>
</feature>
<dbReference type="PANTHER" id="PTHR35185">
    <property type="entry name" value="SERINE/THREONINE-RICH PROTEIN ADG2-RELATED"/>
    <property type="match status" value="1"/>
</dbReference>
<gene>
    <name evidence="5" type="ORF">NLJ89_g92</name>
</gene>
<evidence type="ECO:0000256" key="3">
    <source>
        <dbReference type="SAM" id="SignalP"/>
    </source>
</evidence>